<dbReference type="Proteomes" id="UP000222106">
    <property type="component" value="Unassembled WGS sequence"/>
</dbReference>
<dbReference type="InterPro" id="IPR001375">
    <property type="entry name" value="Peptidase_S9_cat"/>
</dbReference>
<gene>
    <name evidence="6" type="ORF">ATJ97_2576</name>
</gene>
<feature type="region of interest" description="Disordered" evidence="4">
    <location>
        <begin position="1"/>
        <end position="21"/>
    </location>
</feature>
<accession>A0A2A9EN76</accession>
<dbReference type="SUPFAM" id="SSF53474">
    <property type="entry name" value="alpha/beta-Hydrolases"/>
    <property type="match status" value="1"/>
</dbReference>
<dbReference type="PANTHER" id="PTHR42776">
    <property type="entry name" value="SERINE PEPTIDASE S9 FAMILY MEMBER"/>
    <property type="match status" value="1"/>
</dbReference>
<dbReference type="GO" id="GO:0004177">
    <property type="term" value="F:aminopeptidase activity"/>
    <property type="evidence" value="ECO:0007669"/>
    <property type="project" value="UniProtKB-KW"/>
</dbReference>
<dbReference type="Gene3D" id="3.40.50.1820">
    <property type="entry name" value="alpha/beta hydrolase"/>
    <property type="match status" value="1"/>
</dbReference>
<dbReference type="SUPFAM" id="SSF82171">
    <property type="entry name" value="DPP6 N-terminal domain-like"/>
    <property type="match status" value="1"/>
</dbReference>
<dbReference type="InterPro" id="IPR011659">
    <property type="entry name" value="WD40"/>
</dbReference>
<sequence length="722" mass="78457">MDPGILGAARPGLPPDRDRPWWDVGVTETTPTRTPFHDLDAYVALPRLASLTLSPDGTRLVTGVSTLDEDDTRYVTALWEVDPAGERPARRLTRGAKGESQARFTPAGELLFVAARPDAGNDADDDVPALWTLPAGGGEAHVLARHPGGVEGVRPAETGATVVVQGSALPRAYDLGEESRLRKERKDKKVSAILHAGYPVRYWDHDLGPAAPKLYTLRLGEGGAVVPTDVAAAADEPLELHDLTPDARTHLVETSHDVAADGSFLVTEWVVPEGRGSQRVDLVRVDVGTGERTTLLAADEDVEYSSPRISPDGRSLVYVHEVRSTAERAPVPTLRLLDLASGESRRLGEDWDRWPGPVRWLPDGSGLLMTADDDGRAPVFHVDVATGAVTRLTQDGAFSDLVVAPDGTAAYALRSSYAHPAEVVRIDLSSLAEGTAEVTVLRGPVARPELPGTLREVETTTADGVRVRSWLALPDGASAETPAPLLLWIHGGPLGSWNAWSWRWNPWLMVAEGYAVLLPDPALSTGYGQDMIQRGWGRWGFEPFTDLMAATDAAVALPEVDESRTAAMGGSFGGYMANWVAGHTDRFRAIVTHASLWALDSFGPTTDVSYYWSREMSPEMQEVNSPHRSVADIRTPMLVIHGDKDYRVPVGEGLRLWFELLSASGLPQAEDGSTAHRFLYFPDENHWVLTPQHAKIWYQVVLAFLAEHVLGEESRELPELLG</sequence>
<feature type="domain" description="Peptidase S9 prolyl oligopeptidase catalytic" evidence="5">
    <location>
        <begin position="500"/>
        <end position="709"/>
    </location>
</feature>
<dbReference type="EMBL" id="PDJI01000004">
    <property type="protein sequence ID" value="PFG40056.1"/>
    <property type="molecule type" value="Genomic_DNA"/>
</dbReference>
<dbReference type="Gene3D" id="2.120.10.30">
    <property type="entry name" value="TolB, C-terminal domain"/>
    <property type="match status" value="2"/>
</dbReference>
<protein>
    <submittedName>
        <fullName evidence="6">Dipeptidyl aminopeptidase/acylaminoacyl peptidase</fullName>
    </submittedName>
</protein>
<reference evidence="6 7" key="1">
    <citation type="submission" date="2017-10" db="EMBL/GenBank/DDBJ databases">
        <title>Sequencing the genomes of 1000 actinobacteria strains.</title>
        <authorList>
            <person name="Klenk H.-P."/>
        </authorList>
    </citation>
    <scope>NUCLEOTIDE SEQUENCE [LARGE SCALE GENOMIC DNA]</scope>
    <source>
        <strain evidence="6 7">DSM 21838</strain>
    </source>
</reference>
<organism evidence="6 7">
    <name type="scientific">Georgenia soli</name>
    <dbReference type="NCBI Taxonomy" id="638953"/>
    <lineage>
        <taxon>Bacteria</taxon>
        <taxon>Bacillati</taxon>
        <taxon>Actinomycetota</taxon>
        <taxon>Actinomycetes</taxon>
        <taxon>Micrococcales</taxon>
        <taxon>Bogoriellaceae</taxon>
        <taxon>Georgenia</taxon>
    </lineage>
</organism>
<dbReference type="GO" id="GO:0006508">
    <property type="term" value="P:proteolysis"/>
    <property type="evidence" value="ECO:0007669"/>
    <property type="project" value="InterPro"/>
</dbReference>
<evidence type="ECO:0000259" key="5">
    <source>
        <dbReference type="Pfam" id="PF00326"/>
    </source>
</evidence>
<evidence type="ECO:0000256" key="2">
    <source>
        <dbReference type="ARBA" id="ARBA00022801"/>
    </source>
</evidence>
<dbReference type="GO" id="GO:0004252">
    <property type="term" value="F:serine-type endopeptidase activity"/>
    <property type="evidence" value="ECO:0007669"/>
    <property type="project" value="TreeGrafter"/>
</dbReference>
<proteinExistence type="predicted"/>
<keyword evidence="2" id="KW-0378">Hydrolase</keyword>
<evidence type="ECO:0000313" key="6">
    <source>
        <dbReference type="EMBL" id="PFG40056.1"/>
    </source>
</evidence>
<keyword evidence="6" id="KW-0645">Protease</keyword>
<comment type="caution">
    <text evidence="6">The sequence shown here is derived from an EMBL/GenBank/DDBJ whole genome shotgun (WGS) entry which is preliminary data.</text>
</comment>
<dbReference type="PANTHER" id="PTHR42776:SF13">
    <property type="entry name" value="DIPEPTIDYL-PEPTIDASE 5"/>
    <property type="match status" value="1"/>
</dbReference>
<dbReference type="AlphaFoldDB" id="A0A2A9EN76"/>
<evidence type="ECO:0000256" key="1">
    <source>
        <dbReference type="ARBA" id="ARBA00022729"/>
    </source>
</evidence>
<dbReference type="InterPro" id="IPR011042">
    <property type="entry name" value="6-blade_b-propeller_TolB-like"/>
</dbReference>
<dbReference type="InterPro" id="IPR029058">
    <property type="entry name" value="AB_hydrolase_fold"/>
</dbReference>
<evidence type="ECO:0000256" key="3">
    <source>
        <dbReference type="ARBA" id="ARBA00022825"/>
    </source>
</evidence>
<evidence type="ECO:0000256" key="4">
    <source>
        <dbReference type="SAM" id="MobiDB-lite"/>
    </source>
</evidence>
<keyword evidence="6" id="KW-0031">Aminopeptidase</keyword>
<dbReference type="Pfam" id="PF00326">
    <property type="entry name" value="Peptidase_S9"/>
    <property type="match status" value="1"/>
</dbReference>
<name>A0A2A9EN76_9MICO</name>
<evidence type="ECO:0000313" key="7">
    <source>
        <dbReference type="Proteomes" id="UP000222106"/>
    </source>
</evidence>
<keyword evidence="3" id="KW-0720">Serine protease</keyword>
<dbReference type="Pfam" id="PF07676">
    <property type="entry name" value="PD40"/>
    <property type="match status" value="1"/>
</dbReference>
<keyword evidence="7" id="KW-1185">Reference proteome</keyword>
<keyword evidence="1" id="KW-0732">Signal</keyword>